<evidence type="ECO:0000256" key="4">
    <source>
        <dbReference type="ARBA" id="ARBA00022517"/>
    </source>
</evidence>
<sequence>MDVDSAEPQRNTEDKMTDNSHSNTTPPLNTGLSPPSAANNVKDGSVYQLGLSPSKIAIHKSPNASLLLLSSYGGSDSEESSMEEGEDETNNEGLGNSVHNLSFGTVQADNICNTETDVLLKGNTKSNDTLEGTAQISTSRDNNAQDNKLSQSSLVNEVASQMSNSKNTGSEITFEGNNESSQTMNLQVDKSKNIDDNAKNSEVPLEITCVGMKLDVKGGYRQLVTVDSETEDSESDSEASLSTPSTSSSSSESESSSECDEISIDPNSPGQKVVRNVSDGSRRKEGHKFKKRLPRTPGELTLDELPPIEDLKISVPEELTQPIGSVFSIVEQQVVVAGYPNVPPIDLDSVLFVERGSRALGQVFDVFGPVQTPFYVVRFNSSQHVMEAKVQCGDLVYFAPTTDHTNFVLLHELMRIKGSDASGMQGNEVLQAEEQDFSDDEEEDRANLDNNTAVYSSSTDEFQSRPKRGRGHSGRGFHSHRENYNPFLGPREPRPRGSPHHLQHPHHHFLLFLPLHFLTHTKRSFTLFDTPIFHFAAPTADKFSDINEIMRIKLLGSFSISNQRVAAEPGRGDSVHVRSDACDTDFAFQ</sequence>
<evidence type="ECO:0000313" key="10">
    <source>
        <dbReference type="EMBL" id="KAK3877734.1"/>
    </source>
</evidence>
<feature type="region of interest" description="Disordered" evidence="9">
    <location>
        <begin position="157"/>
        <end position="183"/>
    </location>
</feature>
<feature type="region of interest" description="Disordered" evidence="9">
    <location>
        <begin position="69"/>
        <end position="100"/>
    </location>
</feature>
<dbReference type="GO" id="GO:0005732">
    <property type="term" value="C:sno(s)RNA-containing ribonucleoprotein complex"/>
    <property type="evidence" value="ECO:0007669"/>
    <property type="project" value="InterPro"/>
</dbReference>
<dbReference type="PANTHER" id="PTHR31633">
    <property type="entry name" value="H/ACA RIBONUCLEOPROTEIN COMPLEX NON-CORE SUBUNIT NAF1"/>
    <property type="match status" value="1"/>
</dbReference>
<keyword evidence="8" id="KW-0539">Nucleus</keyword>
<dbReference type="InterPro" id="IPR038664">
    <property type="entry name" value="Gar1/Naf1_Cbf5-bd_sf"/>
</dbReference>
<keyword evidence="4" id="KW-0690">Ribosome biogenesis</keyword>
<accession>A0AAE1KMN4</accession>
<name>A0AAE1KMN4_PETCI</name>
<dbReference type="SUPFAM" id="SSF50447">
    <property type="entry name" value="Translation proteins"/>
    <property type="match status" value="1"/>
</dbReference>
<dbReference type="Pfam" id="PF04410">
    <property type="entry name" value="Gar1"/>
    <property type="match status" value="1"/>
</dbReference>
<dbReference type="GO" id="GO:0001522">
    <property type="term" value="P:pseudouridine synthesis"/>
    <property type="evidence" value="ECO:0007669"/>
    <property type="project" value="InterPro"/>
</dbReference>
<dbReference type="GO" id="GO:0000493">
    <property type="term" value="P:box H/ACA snoRNP assembly"/>
    <property type="evidence" value="ECO:0007669"/>
    <property type="project" value="InterPro"/>
</dbReference>
<dbReference type="InterPro" id="IPR040309">
    <property type="entry name" value="Naf1"/>
</dbReference>
<reference evidence="10" key="1">
    <citation type="submission" date="2023-10" db="EMBL/GenBank/DDBJ databases">
        <title>Genome assemblies of two species of porcelain crab, Petrolisthes cinctipes and Petrolisthes manimaculis (Anomura: Porcellanidae).</title>
        <authorList>
            <person name="Angst P."/>
        </authorList>
    </citation>
    <scope>NUCLEOTIDE SEQUENCE</scope>
    <source>
        <strain evidence="10">PB745_01</strain>
        <tissue evidence="10">Gill</tissue>
    </source>
</reference>
<keyword evidence="11" id="KW-1185">Reference proteome</keyword>
<evidence type="ECO:0000256" key="8">
    <source>
        <dbReference type="ARBA" id="ARBA00023242"/>
    </source>
</evidence>
<feature type="compositionally biased region" description="Basic residues" evidence="9">
    <location>
        <begin position="284"/>
        <end position="294"/>
    </location>
</feature>
<organism evidence="10 11">
    <name type="scientific">Petrolisthes cinctipes</name>
    <name type="common">Flat porcelain crab</name>
    <dbReference type="NCBI Taxonomy" id="88211"/>
    <lineage>
        <taxon>Eukaryota</taxon>
        <taxon>Metazoa</taxon>
        <taxon>Ecdysozoa</taxon>
        <taxon>Arthropoda</taxon>
        <taxon>Crustacea</taxon>
        <taxon>Multicrustacea</taxon>
        <taxon>Malacostraca</taxon>
        <taxon>Eumalacostraca</taxon>
        <taxon>Eucarida</taxon>
        <taxon>Decapoda</taxon>
        <taxon>Pleocyemata</taxon>
        <taxon>Anomura</taxon>
        <taxon>Galatheoidea</taxon>
        <taxon>Porcellanidae</taxon>
        <taxon>Petrolisthes</taxon>
    </lineage>
</organism>
<dbReference type="EMBL" id="JAWQEG010001635">
    <property type="protein sequence ID" value="KAK3877734.1"/>
    <property type="molecule type" value="Genomic_DNA"/>
</dbReference>
<proteinExistence type="inferred from homology"/>
<keyword evidence="6" id="KW-0597">Phosphoprotein</keyword>
<comment type="similarity">
    <text evidence="2">Belongs to the NAF1 family.</text>
</comment>
<evidence type="ECO:0000313" key="11">
    <source>
        <dbReference type="Proteomes" id="UP001286313"/>
    </source>
</evidence>
<feature type="compositionally biased region" description="Acidic residues" evidence="9">
    <location>
        <begin position="76"/>
        <end position="90"/>
    </location>
</feature>
<comment type="caution">
    <text evidence="10">The sequence shown here is derived from an EMBL/GenBank/DDBJ whole genome shotgun (WGS) entry which is preliminary data.</text>
</comment>
<keyword evidence="5" id="KW-0698">rRNA processing</keyword>
<evidence type="ECO:0000256" key="3">
    <source>
        <dbReference type="ARBA" id="ARBA00021438"/>
    </source>
</evidence>
<evidence type="ECO:0000256" key="9">
    <source>
        <dbReference type="SAM" id="MobiDB-lite"/>
    </source>
</evidence>
<dbReference type="GO" id="GO:0006364">
    <property type="term" value="P:rRNA processing"/>
    <property type="evidence" value="ECO:0007669"/>
    <property type="project" value="UniProtKB-KW"/>
</dbReference>
<dbReference type="InterPro" id="IPR007504">
    <property type="entry name" value="H/ACA_rnp_Gar1/Naf1"/>
</dbReference>
<feature type="compositionally biased region" description="Polar residues" evidence="9">
    <location>
        <begin position="19"/>
        <end position="39"/>
    </location>
</feature>
<feature type="region of interest" description="Disordered" evidence="9">
    <location>
        <begin position="227"/>
        <end position="301"/>
    </location>
</feature>
<evidence type="ECO:0000256" key="7">
    <source>
        <dbReference type="ARBA" id="ARBA00022884"/>
    </source>
</evidence>
<evidence type="ECO:0000256" key="5">
    <source>
        <dbReference type="ARBA" id="ARBA00022552"/>
    </source>
</evidence>
<comment type="subcellular location">
    <subcellularLocation>
        <location evidence="1">Nucleus</location>
    </subcellularLocation>
</comment>
<dbReference type="GO" id="GO:0003723">
    <property type="term" value="F:RNA binding"/>
    <property type="evidence" value="ECO:0007669"/>
    <property type="project" value="UniProtKB-KW"/>
</dbReference>
<feature type="compositionally biased region" description="Acidic residues" evidence="9">
    <location>
        <begin position="228"/>
        <end position="237"/>
    </location>
</feature>
<protein>
    <recommendedName>
        <fullName evidence="3">H/ACA ribonucleoprotein complex non-core subunit NAF1</fullName>
    </recommendedName>
</protein>
<dbReference type="FunFam" id="2.40.10.230:FF:000002">
    <property type="entry name" value="H/ACA ribonucleoprotein complex non-core subunit NAF1"/>
    <property type="match status" value="1"/>
</dbReference>
<feature type="compositionally biased region" description="Basic residues" evidence="9">
    <location>
        <begin position="465"/>
        <end position="478"/>
    </location>
</feature>
<dbReference type="GO" id="GO:0005634">
    <property type="term" value="C:nucleus"/>
    <property type="evidence" value="ECO:0007669"/>
    <property type="project" value="UniProtKB-SubCell"/>
</dbReference>
<keyword evidence="7" id="KW-0694">RNA-binding</keyword>
<evidence type="ECO:0000256" key="2">
    <source>
        <dbReference type="ARBA" id="ARBA00009801"/>
    </source>
</evidence>
<evidence type="ECO:0000256" key="1">
    <source>
        <dbReference type="ARBA" id="ARBA00004123"/>
    </source>
</evidence>
<feature type="region of interest" description="Disordered" evidence="9">
    <location>
        <begin position="1"/>
        <end position="43"/>
    </location>
</feature>
<gene>
    <name evidence="10" type="ORF">Pcinc_017587</name>
</gene>
<dbReference type="Proteomes" id="UP001286313">
    <property type="component" value="Unassembled WGS sequence"/>
</dbReference>
<feature type="compositionally biased region" description="Polar residues" evidence="9">
    <location>
        <begin position="91"/>
        <end position="100"/>
    </location>
</feature>
<dbReference type="AlphaFoldDB" id="A0AAE1KMN4"/>
<feature type="compositionally biased region" description="Low complexity" evidence="9">
    <location>
        <begin position="238"/>
        <end position="254"/>
    </location>
</feature>
<dbReference type="PANTHER" id="PTHR31633:SF1">
    <property type="entry name" value="H_ACA RIBONUCLEOPROTEIN COMPLEX NON-CORE SUBUNIT NAF1"/>
    <property type="match status" value="1"/>
</dbReference>
<dbReference type="Gene3D" id="2.40.10.230">
    <property type="entry name" value="Probable tRNA pseudouridine synthase domain"/>
    <property type="match status" value="1"/>
</dbReference>
<evidence type="ECO:0000256" key="6">
    <source>
        <dbReference type="ARBA" id="ARBA00022553"/>
    </source>
</evidence>
<dbReference type="InterPro" id="IPR009000">
    <property type="entry name" value="Transl_B-barrel_sf"/>
</dbReference>
<feature type="region of interest" description="Disordered" evidence="9">
    <location>
        <begin position="455"/>
        <end position="502"/>
    </location>
</feature>
<dbReference type="GO" id="GO:0043489">
    <property type="term" value="P:RNA stabilization"/>
    <property type="evidence" value="ECO:0007669"/>
    <property type="project" value="UniProtKB-ARBA"/>
</dbReference>